<dbReference type="AlphaFoldDB" id="A0A1I7RW15"/>
<dbReference type="EMBL" id="CAJFCV020000002">
    <property type="protein sequence ID" value="CAG9095006.1"/>
    <property type="molecule type" value="Genomic_DNA"/>
</dbReference>
<protein>
    <submittedName>
        <fullName evidence="2">(pine wood nematode) hypothetical protein</fullName>
    </submittedName>
</protein>
<feature type="region of interest" description="Disordered" evidence="1">
    <location>
        <begin position="290"/>
        <end position="316"/>
    </location>
</feature>
<dbReference type="Proteomes" id="UP000582659">
    <property type="component" value="Unassembled WGS sequence"/>
</dbReference>
<evidence type="ECO:0000313" key="4">
    <source>
        <dbReference type="Proteomes" id="UP000095284"/>
    </source>
</evidence>
<reference evidence="3" key="2">
    <citation type="submission" date="2020-08" db="EMBL/GenBank/DDBJ databases">
        <authorList>
            <person name="Kikuchi T."/>
        </authorList>
    </citation>
    <scope>NUCLEOTIDE SEQUENCE</scope>
    <source>
        <strain evidence="2">Ka4C1</strain>
    </source>
</reference>
<dbReference type="EMBL" id="CAJFDI010000002">
    <property type="protein sequence ID" value="CAD5214487.1"/>
    <property type="molecule type" value="Genomic_DNA"/>
</dbReference>
<dbReference type="OrthoDB" id="10353012at2759"/>
<dbReference type="Proteomes" id="UP000095284">
    <property type="component" value="Unplaced"/>
</dbReference>
<evidence type="ECO:0000313" key="5">
    <source>
        <dbReference type="Proteomes" id="UP000659654"/>
    </source>
</evidence>
<evidence type="ECO:0000313" key="2">
    <source>
        <dbReference type="EMBL" id="CAD5214487.1"/>
    </source>
</evidence>
<organism evidence="4 6">
    <name type="scientific">Bursaphelenchus xylophilus</name>
    <name type="common">Pinewood nematode worm</name>
    <name type="synonym">Aphelenchoides xylophilus</name>
    <dbReference type="NCBI Taxonomy" id="6326"/>
    <lineage>
        <taxon>Eukaryota</taxon>
        <taxon>Metazoa</taxon>
        <taxon>Ecdysozoa</taxon>
        <taxon>Nematoda</taxon>
        <taxon>Chromadorea</taxon>
        <taxon>Rhabditida</taxon>
        <taxon>Tylenchina</taxon>
        <taxon>Tylenchomorpha</taxon>
        <taxon>Aphelenchoidea</taxon>
        <taxon>Aphelenchoididae</taxon>
        <taxon>Bursaphelenchus</taxon>
    </lineage>
</organism>
<proteinExistence type="predicted"/>
<name>A0A1I7RW15_BURXY</name>
<keyword evidence="5" id="KW-1185">Reference proteome</keyword>
<sequence length="542" mass="62222">MNIIDGNHRYEDKAKAYYMFSPQPEVEMYPNTVETEIYVFTESLKFVNAATMKRSLSITVHNAIEDVLTTLGFKQNKILLRTAWKEGELSEFFAGEDIETRTVVLIIDTRMDHLETTTSSYRTLSPSLASVTLSGLLSPNGVPGETIQHLQNGDFNAIGQDEWNQCKKIIASVLQNEFIGRPVFAEDVSLFLSHLFNSCTKLEDGVISEIVQAAECAHEEQKKQRFAVLDEFIQQNRREQQMRRDQMKQQQQQQNYNIPVPIPALNVPSTSAPPPPIVVPHQEPVNSRKRSHWDAEYPNFPKSETPVSSTKGERKKKQSFINLSDAEKERLKYVNQLTLFVMNEKTETICGGTTFDGPINAMQDVIFRTVPTLDRVIFIEYITQDGRIATAKLEDPPPSSRVFVTVDTSSQNIAPEGEFNEIPPELANYQLTQLIGSVPEAPQIFEKFRLGQQLEKEEMKKIKPLIAQPLQRYVSRRAATQKERQLWLKHLFTYFPLWDQLISRSSPHRSEFDAAIFNNFYNFQAKRHRVIRKVLNVRTSFE</sequence>
<dbReference type="WBParaSite" id="BXY_0492800.1">
    <property type="protein sequence ID" value="BXY_0492800.1"/>
    <property type="gene ID" value="BXY_0492800"/>
</dbReference>
<evidence type="ECO:0000313" key="6">
    <source>
        <dbReference type="WBParaSite" id="BXY_0492800.1"/>
    </source>
</evidence>
<dbReference type="Proteomes" id="UP000659654">
    <property type="component" value="Unassembled WGS sequence"/>
</dbReference>
<reference evidence="6" key="1">
    <citation type="submission" date="2016-11" db="UniProtKB">
        <authorList>
            <consortium name="WormBaseParasite"/>
        </authorList>
    </citation>
    <scope>IDENTIFICATION</scope>
</reference>
<evidence type="ECO:0000256" key="1">
    <source>
        <dbReference type="SAM" id="MobiDB-lite"/>
    </source>
</evidence>
<gene>
    <name evidence="2" type="ORF">BXYJ_LOCUS3554</name>
</gene>
<evidence type="ECO:0000313" key="3">
    <source>
        <dbReference type="EMBL" id="CAG9095006.1"/>
    </source>
</evidence>
<accession>A0A1I7RW15</accession>